<proteinExistence type="predicted"/>
<feature type="transmembrane region" description="Helical" evidence="1">
    <location>
        <begin position="6"/>
        <end position="27"/>
    </location>
</feature>
<dbReference type="RefSeq" id="WP_013336025.1">
    <property type="nucleotide sequence ID" value="NC_014537.1"/>
</dbReference>
<evidence type="ECO:0000313" key="2">
    <source>
        <dbReference type="EMBL" id="ADN50300.1"/>
    </source>
</evidence>
<keyword evidence="1" id="KW-1133">Transmembrane helix</keyword>
<protein>
    <submittedName>
        <fullName evidence="2">Uncharacterized protein</fullName>
    </submittedName>
</protein>
<dbReference type="Proteomes" id="UP000006681">
    <property type="component" value="Chromosome"/>
</dbReference>
<dbReference type="eggNOG" id="arCOG03871">
    <property type="taxonomic scope" value="Archaea"/>
</dbReference>
<dbReference type="KEGG" id="vdi:Vdis_0910"/>
<keyword evidence="1" id="KW-0812">Transmembrane</keyword>
<gene>
    <name evidence="2" type="ordered locus">Vdis_0910</name>
</gene>
<dbReference type="AlphaFoldDB" id="E1QPK4"/>
<evidence type="ECO:0000256" key="1">
    <source>
        <dbReference type="SAM" id="Phobius"/>
    </source>
</evidence>
<reference evidence="2 3" key="1">
    <citation type="journal article" date="2010" name="Stand. Genomic Sci.">
        <title>Complete genome sequence of Vulcanisaeta distributa type strain (IC-017).</title>
        <authorList>
            <person name="Mavromatis K."/>
            <person name="Sikorski J."/>
            <person name="Pabst E."/>
            <person name="Teshima H."/>
            <person name="Lapidus A."/>
            <person name="Lucas S."/>
            <person name="Nolan M."/>
            <person name="Glavina Del Rio T."/>
            <person name="Cheng J.F."/>
            <person name="Bruce D."/>
            <person name="Goodwin L."/>
            <person name="Pitluck S."/>
            <person name="Liolios K."/>
            <person name="Ivanova N."/>
            <person name="Mikhailova N."/>
            <person name="Pati A."/>
            <person name="Chen A."/>
            <person name="Palaniappan K."/>
            <person name="Land M."/>
            <person name="Hauser L."/>
            <person name="Chang Y.J."/>
            <person name="Jeffries C.D."/>
            <person name="Rohde M."/>
            <person name="Spring S."/>
            <person name="Goker M."/>
            <person name="Wirth R."/>
            <person name="Woyke T."/>
            <person name="Bristow J."/>
            <person name="Eisen J.A."/>
            <person name="Markowitz V."/>
            <person name="Hugenholtz P."/>
            <person name="Klenk H.P."/>
            <person name="Kyrpides N.C."/>
        </authorList>
    </citation>
    <scope>NUCLEOTIDE SEQUENCE [LARGE SCALE GENOMIC DNA]</scope>
    <source>
        <strain evidence="3">DSM 14429 / JCM 11212 / NBRC 100878 / IC-017</strain>
    </source>
</reference>
<dbReference type="STRING" id="572478.Vdis_0910"/>
<dbReference type="GeneID" id="9751839"/>
<reference evidence="3" key="2">
    <citation type="journal article" date="2010" name="Stand. Genomic Sci.">
        <title>Complete genome sequence of Vulcanisaeta distributa type strain (IC-017T).</title>
        <authorList>
            <person name="Mavromatis K."/>
            <person name="Sikorski J."/>
            <person name="Pabst E."/>
            <person name="Teshima H."/>
            <person name="Lapidus A."/>
            <person name="Lucas S."/>
            <person name="Nolan M."/>
            <person name="Glavina Del Rio T."/>
            <person name="Cheng J."/>
            <person name="Bruce D."/>
            <person name="Goodwin L."/>
            <person name="Pitluck S."/>
            <person name="Liolios K."/>
            <person name="Ivanova N."/>
            <person name="Mikhailova N."/>
            <person name="Pati A."/>
            <person name="Chen A."/>
            <person name="Palaniappan K."/>
            <person name="Land M."/>
            <person name="Hauser L."/>
            <person name="Chang Y."/>
            <person name="Jeffries C."/>
            <person name="Rohde M."/>
            <person name="Spring S."/>
            <person name="Goker M."/>
            <person name="Wirth R."/>
            <person name="Woyke T."/>
            <person name="Bristow J."/>
            <person name="Eisen J."/>
            <person name="Markowitz V."/>
            <person name="Hugenholtz P."/>
            <person name="Klenk H."/>
            <person name="Kyrpides N."/>
        </authorList>
    </citation>
    <scope>NUCLEOTIDE SEQUENCE [LARGE SCALE GENOMIC DNA]</scope>
    <source>
        <strain evidence="3">DSM 14429 / JCM 11212 / NBRC 100878 / IC-017</strain>
    </source>
</reference>
<name>E1QPK4_VULDI</name>
<accession>E1QPK4</accession>
<keyword evidence="1" id="KW-0472">Membrane</keyword>
<sequence length="145" mass="16126">MALDRLIAEVMLLVGSIYLGYALFTVLSHMGLTISLMNSINQIASTSIYIPDAVIVTNGTGNQLYLVIYNNGHTAINLNSIYMNCRGNTMKIYMNNTYLAPGNYVIISRQIPYQQCSLNTVFCIANTTVCMIYKTNTTQYVISQP</sequence>
<keyword evidence="3" id="KW-1185">Reference proteome</keyword>
<organism evidence="2 3">
    <name type="scientific">Vulcanisaeta distributa (strain DSM 14429 / JCM 11212 / NBRC 100878 / IC-017)</name>
    <dbReference type="NCBI Taxonomy" id="572478"/>
    <lineage>
        <taxon>Archaea</taxon>
        <taxon>Thermoproteota</taxon>
        <taxon>Thermoprotei</taxon>
        <taxon>Thermoproteales</taxon>
        <taxon>Thermoproteaceae</taxon>
        <taxon>Vulcanisaeta</taxon>
    </lineage>
</organism>
<dbReference type="EMBL" id="CP002100">
    <property type="protein sequence ID" value="ADN50300.1"/>
    <property type="molecule type" value="Genomic_DNA"/>
</dbReference>
<evidence type="ECO:0000313" key="3">
    <source>
        <dbReference type="Proteomes" id="UP000006681"/>
    </source>
</evidence>
<dbReference type="HOGENOM" id="CLU_1782597_0_0_2"/>